<reference evidence="3" key="1">
    <citation type="journal article" date="2019" name="Int. J. Syst. Evol. Microbiol.">
        <title>The Global Catalogue of Microorganisms (GCM) 10K type strain sequencing project: providing services to taxonomists for standard genome sequencing and annotation.</title>
        <authorList>
            <consortium name="The Broad Institute Genomics Platform"/>
            <consortium name="The Broad Institute Genome Sequencing Center for Infectious Disease"/>
            <person name="Wu L."/>
            <person name="Ma J."/>
        </authorList>
    </citation>
    <scope>NUCLEOTIDE SEQUENCE [LARGE SCALE GENOMIC DNA]</scope>
    <source>
        <strain evidence="3">JCM 18302</strain>
    </source>
</reference>
<keyword evidence="3" id="KW-1185">Reference proteome</keyword>
<evidence type="ECO:0000313" key="2">
    <source>
        <dbReference type="EMBL" id="GAA5118910.1"/>
    </source>
</evidence>
<feature type="compositionally biased region" description="Basic and acidic residues" evidence="1">
    <location>
        <begin position="46"/>
        <end position="55"/>
    </location>
</feature>
<accession>A0ABP9NI47</accession>
<name>A0ABP9NI47_9PSEU</name>
<dbReference type="Proteomes" id="UP001500804">
    <property type="component" value="Unassembled WGS sequence"/>
</dbReference>
<sequence>MLSPARLVGAYAAVRALPGTCGWRHQGQQHALQAHDRALGQPAEAADERPQDSKSCDPMATGHDRAPTVAARRAPHEVAQWNTAARADRRATDALFSPAELGSHTALHNPTHAPEPSHVPAGLEPAVPVTPGEPTPRSRETDQIVSPPELDGSSRGQVP</sequence>
<gene>
    <name evidence="2" type="ORF">GCM10023320_23760</name>
</gene>
<protein>
    <submittedName>
        <fullName evidence="2">Uncharacterized protein</fullName>
    </submittedName>
</protein>
<evidence type="ECO:0000313" key="3">
    <source>
        <dbReference type="Proteomes" id="UP001500804"/>
    </source>
</evidence>
<organism evidence="2 3">
    <name type="scientific">Pseudonocardia adelaidensis</name>
    <dbReference type="NCBI Taxonomy" id="648754"/>
    <lineage>
        <taxon>Bacteria</taxon>
        <taxon>Bacillati</taxon>
        <taxon>Actinomycetota</taxon>
        <taxon>Actinomycetes</taxon>
        <taxon>Pseudonocardiales</taxon>
        <taxon>Pseudonocardiaceae</taxon>
        <taxon>Pseudonocardia</taxon>
    </lineage>
</organism>
<proteinExistence type="predicted"/>
<dbReference type="EMBL" id="BAABJO010000007">
    <property type="protein sequence ID" value="GAA5118910.1"/>
    <property type="molecule type" value="Genomic_DNA"/>
</dbReference>
<evidence type="ECO:0000256" key="1">
    <source>
        <dbReference type="SAM" id="MobiDB-lite"/>
    </source>
</evidence>
<feature type="region of interest" description="Disordered" evidence="1">
    <location>
        <begin position="28"/>
        <end position="159"/>
    </location>
</feature>
<comment type="caution">
    <text evidence="2">The sequence shown here is derived from an EMBL/GenBank/DDBJ whole genome shotgun (WGS) entry which is preliminary data.</text>
</comment>